<dbReference type="Pfam" id="PF00356">
    <property type="entry name" value="LacI"/>
    <property type="match status" value="1"/>
</dbReference>
<reference evidence="6 9" key="1">
    <citation type="submission" date="2018-09" db="EMBL/GenBank/DDBJ databases">
        <title>Roseomonas sp. nov., isolated from feces of Tibetan antelopes in the Qinghai-Tibet plateau, China.</title>
        <authorList>
            <person name="Tian Z."/>
        </authorList>
    </citation>
    <scope>NUCLEOTIDE SEQUENCE [LARGE SCALE GENOMIC DNA]</scope>
    <source>
        <strain evidence="7 8">Z23</strain>
        <strain evidence="6 9">Z24</strain>
    </source>
</reference>
<dbReference type="Pfam" id="PF13377">
    <property type="entry name" value="Peripla_BP_3"/>
    <property type="match status" value="1"/>
</dbReference>
<evidence type="ECO:0000313" key="9">
    <source>
        <dbReference type="Proteomes" id="UP000278036"/>
    </source>
</evidence>
<dbReference type="Proteomes" id="UP000274097">
    <property type="component" value="Unassembled WGS sequence"/>
</dbReference>
<dbReference type="InterPro" id="IPR000843">
    <property type="entry name" value="HTH_LacI"/>
</dbReference>
<dbReference type="CDD" id="cd20010">
    <property type="entry name" value="PBP1_AglR-like"/>
    <property type="match status" value="1"/>
</dbReference>
<evidence type="ECO:0000256" key="4">
    <source>
        <dbReference type="SAM" id="MobiDB-lite"/>
    </source>
</evidence>
<protein>
    <submittedName>
        <fullName evidence="7">LacI family DNA-binding transcriptional regulator</fullName>
    </submittedName>
    <submittedName>
        <fullName evidence="6">LacI family transcriptional regulator</fullName>
    </submittedName>
</protein>
<keyword evidence="2 7" id="KW-0238">DNA-binding</keyword>
<comment type="caution">
    <text evidence="6">The sequence shown here is derived from an EMBL/GenBank/DDBJ whole genome shotgun (WGS) entry which is preliminary data.</text>
</comment>
<dbReference type="PROSITE" id="PS50932">
    <property type="entry name" value="HTH_LACI_2"/>
    <property type="match status" value="1"/>
</dbReference>
<evidence type="ECO:0000313" key="6">
    <source>
        <dbReference type="EMBL" id="RKK03450.1"/>
    </source>
</evidence>
<keyword evidence="3" id="KW-0804">Transcription</keyword>
<feature type="region of interest" description="Disordered" evidence="4">
    <location>
        <begin position="329"/>
        <end position="360"/>
    </location>
</feature>
<dbReference type="GO" id="GO:0003700">
    <property type="term" value="F:DNA-binding transcription factor activity"/>
    <property type="evidence" value="ECO:0007669"/>
    <property type="project" value="TreeGrafter"/>
</dbReference>
<dbReference type="RefSeq" id="WP_120639012.1">
    <property type="nucleotide sequence ID" value="NZ_RAQU01000086.1"/>
</dbReference>
<feature type="domain" description="HTH lacI-type" evidence="5">
    <location>
        <begin position="1"/>
        <end position="55"/>
    </location>
</feature>
<dbReference type="EMBL" id="RAQU01000086">
    <property type="protein sequence ID" value="RKK03450.1"/>
    <property type="molecule type" value="Genomic_DNA"/>
</dbReference>
<evidence type="ECO:0000256" key="1">
    <source>
        <dbReference type="ARBA" id="ARBA00023015"/>
    </source>
</evidence>
<dbReference type="PANTHER" id="PTHR30146:SF109">
    <property type="entry name" value="HTH-TYPE TRANSCRIPTIONAL REGULATOR GALS"/>
    <property type="match status" value="1"/>
</dbReference>
<proteinExistence type="predicted"/>
<dbReference type="InterPro" id="IPR046335">
    <property type="entry name" value="LacI/GalR-like_sensor"/>
</dbReference>
<organism evidence="6 9">
    <name type="scientific">Teichococcus wenyumeiae</name>
    <dbReference type="NCBI Taxonomy" id="2478470"/>
    <lineage>
        <taxon>Bacteria</taxon>
        <taxon>Pseudomonadati</taxon>
        <taxon>Pseudomonadota</taxon>
        <taxon>Alphaproteobacteria</taxon>
        <taxon>Acetobacterales</taxon>
        <taxon>Roseomonadaceae</taxon>
        <taxon>Roseomonas</taxon>
    </lineage>
</organism>
<gene>
    <name evidence="6" type="ORF">D6Z83_14540</name>
    <name evidence="7" type="ORF">EBE87_01585</name>
</gene>
<feature type="compositionally biased region" description="Basic and acidic residues" evidence="4">
    <location>
        <begin position="342"/>
        <end position="360"/>
    </location>
</feature>
<evidence type="ECO:0000313" key="7">
    <source>
        <dbReference type="EMBL" id="RMI27093.1"/>
    </source>
</evidence>
<dbReference type="InterPro" id="IPR028082">
    <property type="entry name" value="Peripla_BP_I"/>
</dbReference>
<dbReference type="EMBL" id="RFLX01000001">
    <property type="protein sequence ID" value="RMI27093.1"/>
    <property type="molecule type" value="Genomic_DNA"/>
</dbReference>
<keyword evidence="8" id="KW-1185">Reference proteome</keyword>
<dbReference type="InParanoid" id="A0A3A9JBF1"/>
<dbReference type="SUPFAM" id="SSF53822">
    <property type="entry name" value="Periplasmic binding protein-like I"/>
    <property type="match status" value="1"/>
</dbReference>
<dbReference type="GO" id="GO:0000976">
    <property type="term" value="F:transcription cis-regulatory region binding"/>
    <property type="evidence" value="ECO:0007669"/>
    <property type="project" value="TreeGrafter"/>
</dbReference>
<evidence type="ECO:0000256" key="3">
    <source>
        <dbReference type="ARBA" id="ARBA00023163"/>
    </source>
</evidence>
<dbReference type="SUPFAM" id="SSF47413">
    <property type="entry name" value="lambda repressor-like DNA-binding domains"/>
    <property type="match status" value="1"/>
</dbReference>
<dbReference type="AlphaFoldDB" id="A0A3A9JBF1"/>
<dbReference type="SMART" id="SM00354">
    <property type="entry name" value="HTH_LACI"/>
    <property type="match status" value="1"/>
</dbReference>
<evidence type="ECO:0000313" key="8">
    <source>
        <dbReference type="Proteomes" id="UP000274097"/>
    </source>
</evidence>
<dbReference type="Proteomes" id="UP000278036">
    <property type="component" value="Unassembled WGS sequence"/>
</dbReference>
<accession>A0A3A9JBF1</accession>
<dbReference type="Gene3D" id="3.40.50.2300">
    <property type="match status" value="2"/>
</dbReference>
<dbReference type="PANTHER" id="PTHR30146">
    <property type="entry name" value="LACI-RELATED TRANSCRIPTIONAL REPRESSOR"/>
    <property type="match status" value="1"/>
</dbReference>
<dbReference type="InterPro" id="IPR010982">
    <property type="entry name" value="Lambda_DNA-bd_dom_sf"/>
</dbReference>
<evidence type="ECO:0000259" key="5">
    <source>
        <dbReference type="PROSITE" id="PS50932"/>
    </source>
</evidence>
<keyword evidence="1" id="KW-0805">Transcription regulation</keyword>
<name>A0A3A9JBF1_9PROT</name>
<dbReference type="Gene3D" id="1.10.260.40">
    <property type="entry name" value="lambda repressor-like DNA-binding domains"/>
    <property type="match status" value="1"/>
</dbReference>
<dbReference type="CDD" id="cd01392">
    <property type="entry name" value="HTH_LacI"/>
    <property type="match status" value="1"/>
</dbReference>
<dbReference type="OrthoDB" id="7170131at2"/>
<sequence length="360" mass="38802">MSLRRIAQSLNISVTTASRALGGFSDVAPETRERVRAEAERLGYRPNAAARRLRGGTSDAVGVVLPTGPGQLEDAFFLRLLGAIGPKLAAAGLDLIVGTARAGEEEQAFYRQMVENRRVDAVILARTRRQDPRVGYLLDSRMPFVVHGRTEEARPHAHVDVDGEAAFRLAARRLIAAGHRRIGLLGAPRHYSFGHHRALGYEGAMAEAGLPPGPLAEAEPTEENGFRLLQGMLANGQAPTALLCATDRLAVGALRAAAQAGLRVGHDLAVIGYDNLPVATYTDPPLTTFDPDVEHSALRMVEMLLELLRGASPAGMAELRQARLIVRASDGPAPESACNDRQQSRRQPEETQHEEGRPIP</sequence>
<evidence type="ECO:0000256" key="2">
    <source>
        <dbReference type="ARBA" id="ARBA00023125"/>
    </source>
</evidence>